<dbReference type="InterPro" id="IPR030802">
    <property type="entry name" value="Permease_MalE"/>
</dbReference>
<keyword evidence="1" id="KW-1133">Transmembrane helix</keyword>
<gene>
    <name evidence="2" type="ORF">BJ969_002371</name>
</gene>
<organism evidence="2 3">
    <name type="scientific">Saccharopolyspora gloriosae</name>
    <dbReference type="NCBI Taxonomy" id="455344"/>
    <lineage>
        <taxon>Bacteria</taxon>
        <taxon>Bacillati</taxon>
        <taxon>Actinomycetota</taxon>
        <taxon>Actinomycetes</taxon>
        <taxon>Pseudonocardiales</taxon>
        <taxon>Pseudonocardiaceae</taxon>
        <taxon>Saccharopolyspora</taxon>
    </lineage>
</organism>
<accession>A0A840NGB1</accession>
<dbReference type="Pfam" id="PF02405">
    <property type="entry name" value="MlaE"/>
    <property type="match status" value="1"/>
</dbReference>
<protein>
    <submittedName>
        <fullName evidence="2">Phospholipid/cholesterol/gamma-HCH transport system permease protein</fullName>
    </submittedName>
</protein>
<evidence type="ECO:0000313" key="2">
    <source>
        <dbReference type="EMBL" id="MBB5069283.1"/>
    </source>
</evidence>
<dbReference type="PANTHER" id="PTHR30188">
    <property type="entry name" value="ABC TRANSPORTER PERMEASE PROTEIN-RELATED"/>
    <property type="match status" value="1"/>
</dbReference>
<keyword evidence="1" id="KW-0472">Membrane</keyword>
<dbReference type="AlphaFoldDB" id="A0A840NGB1"/>
<feature type="transmembrane region" description="Helical" evidence="1">
    <location>
        <begin position="51"/>
        <end position="77"/>
    </location>
</feature>
<sequence>MALETPPARGPFADAAAQAGLLLVFSLRTVRAGGRALLGRRLSWRECLEQSWFLASVSTVPAVLMTIPLGVLVAVNIGSLAGQLGAESYAGAVVAFVVVGQAAPLVCALMISGVGGSAICADLGARKLREETDAMEVMGLSTMERLVVPRVLAAVVVTVLLNGVVMALGITATLLVHVLLGGSSGGFLATLTAYSDPGGFLMAEVKAGTFAVLAALVSAFKGLTAKGGPSGLGDAVNEAVVMAFVLVFVANTVLTELHPLLLPPKGEF</sequence>
<dbReference type="PANTHER" id="PTHR30188:SF4">
    <property type="entry name" value="PROTEIN TRIGALACTOSYLDIACYLGLYCEROL 1, CHLOROPLASTIC"/>
    <property type="match status" value="1"/>
</dbReference>
<comment type="caution">
    <text evidence="2">The sequence shown here is derived from an EMBL/GenBank/DDBJ whole genome shotgun (WGS) entry which is preliminary data.</text>
</comment>
<dbReference type="Proteomes" id="UP000580474">
    <property type="component" value="Unassembled WGS sequence"/>
</dbReference>
<dbReference type="GO" id="GO:0005548">
    <property type="term" value="F:phospholipid transporter activity"/>
    <property type="evidence" value="ECO:0007669"/>
    <property type="project" value="TreeGrafter"/>
</dbReference>
<dbReference type="GO" id="GO:0043190">
    <property type="term" value="C:ATP-binding cassette (ABC) transporter complex"/>
    <property type="evidence" value="ECO:0007669"/>
    <property type="project" value="InterPro"/>
</dbReference>
<keyword evidence="3" id="KW-1185">Reference proteome</keyword>
<dbReference type="EMBL" id="JACHIV010000001">
    <property type="protein sequence ID" value="MBB5069283.1"/>
    <property type="molecule type" value="Genomic_DNA"/>
</dbReference>
<feature type="transmembrane region" description="Helical" evidence="1">
    <location>
        <begin position="151"/>
        <end position="180"/>
    </location>
</feature>
<evidence type="ECO:0000313" key="3">
    <source>
        <dbReference type="Proteomes" id="UP000580474"/>
    </source>
</evidence>
<feature type="transmembrane region" description="Helical" evidence="1">
    <location>
        <begin position="89"/>
        <end position="119"/>
    </location>
</feature>
<proteinExistence type="predicted"/>
<name>A0A840NGB1_9PSEU</name>
<feature type="transmembrane region" description="Helical" evidence="1">
    <location>
        <begin position="12"/>
        <end position="30"/>
    </location>
</feature>
<evidence type="ECO:0000256" key="1">
    <source>
        <dbReference type="SAM" id="Phobius"/>
    </source>
</evidence>
<dbReference type="RefSeq" id="WP_184478984.1">
    <property type="nucleotide sequence ID" value="NZ_JACHIV010000001.1"/>
</dbReference>
<feature type="transmembrane region" description="Helical" evidence="1">
    <location>
        <begin position="200"/>
        <end position="223"/>
    </location>
</feature>
<reference evidence="2 3" key="1">
    <citation type="submission" date="2020-08" db="EMBL/GenBank/DDBJ databases">
        <title>Sequencing the genomes of 1000 actinobacteria strains.</title>
        <authorList>
            <person name="Klenk H.-P."/>
        </authorList>
    </citation>
    <scope>NUCLEOTIDE SEQUENCE [LARGE SCALE GENOMIC DNA]</scope>
    <source>
        <strain evidence="2 3">DSM 45582</strain>
    </source>
</reference>
<feature type="transmembrane region" description="Helical" evidence="1">
    <location>
        <begin position="235"/>
        <end position="254"/>
    </location>
</feature>
<keyword evidence="1" id="KW-0812">Transmembrane</keyword>